<sequence>MEAAAAAAAAAAVAAVAAGGWVKENVVVCRTRLCNPFRESAERGTQTPEWGKNSVSSPLLAPSFSAARAAPVSRHATHHPVSHGSRLRGNQAKHKLGRRIVAGNIYKP</sequence>
<comment type="caution">
    <text evidence="2">The sequence shown here is derived from an EMBL/GenBank/DDBJ whole genome shotgun (WGS) entry which is preliminary data.</text>
</comment>
<reference evidence="2" key="1">
    <citation type="submission" date="2021-10" db="EMBL/GenBank/DDBJ databases">
        <title>Melipona bicolor Genome sequencing and assembly.</title>
        <authorList>
            <person name="Araujo N.S."/>
            <person name="Arias M.C."/>
        </authorList>
    </citation>
    <scope>NUCLEOTIDE SEQUENCE</scope>
    <source>
        <strain evidence="2">USP_2M_L1-L4_2017</strain>
        <tissue evidence="2">Whole body</tissue>
    </source>
</reference>
<name>A0AA40G5P3_9HYME</name>
<organism evidence="2 3">
    <name type="scientific">Melipona bicolor</name>
    <dbReference type="NCBI Taxonomy" id="60889"/>
    <lineage>
        <taxon>Eukaryota</taxon>
        <taxon>Metazoa</taxon>
        <taxon>Ecdysozoa</taxon>
        <taxon>Arthropoda</taxon>
        <taxon>Hexapoda</taxon>
        <taxon>Insecta</taxon>
        <taxon>Pterygota</taxon>
        <taxon>Neoptera</taxon>
        <taxon>Endopterygota</taxon>
        <taxon>Hymenoptera</taxon>
        <taxon>Apocrita</taxon>
        <taxon>Aculeata</taxon>
        <taxon>Apoidea</taxon>
        <taxon>Anthophila</taxon>
        <taxon>Apidae</taxon>
        <taxon>Melipona</taxon>
    </lineage>
</organism>
<evidence type="ECO:0000256" key="1">
    <source>
        <dbReference type="SAM" id="MobiDB-lite"/>
    </source>
</evidence>
<proteinExistence type="predicted"/>
<gene>
    <name evidence="2" type="ORF">K0M31_017481</name>
</gene>
<protein>
    <submittedName>
        <fullName evidence="2">Uncharacterized protein</fullName>
    </submittedName>
</protein>
<accession>A0AA40G5P3</accession>
<keyword evidence="3" id="KW-1185">Reference proteome</keyword>
<evidence type="ECO:0000313" key="3">
    <source>
        <dbReference type="Proteomes" id="UP001177670"/>
    </source>
</evidence>
<feature type="region of interest" description="Disordered" evidence="1">
    <location>
        <begin position="66"/>
        <end position="94"/>
    </location>
</feature>
<evidence type="ECO:0000313" key="2">
    <source>
        <dbReference type="EMBL" id="KAK1131193.1"/>
    </source>
</evidence>
<dbReference type="EMBL" id="JAHYIQ010000006">
    <property type="protein sequence ID" value="KAK1131193.1"/>
    <property type="molecule type" value="Genomic_DNA"/>
</dbReference>
<dbReference type="AlphaFoldDB" id="A0AA40G5P3"/>
<dbReference type="Proteomes" id="UP001177670">
    <property type="component" value="Unassembled WGS sequence"/>
</dbReference>